<evidence type="ECO:0000313" key="1">
    <source>
        <dbReference type="EMBL" id="TFY65782.1"/>
    </source>
</evidence>
<dbReference type="PANTHER" id="PTHR43591:SF24">
    <property type="entry name" value="2-METHOXY-6-POLYPRENYL-1,4-BENZOQUINOL METHYLASE, MITOCHONDRIAL"/>
    <property type="match status" value="1"/>
</dbReference>
<name>A0A4Y9YUC6_9AGAM</name>
<dbReference type="InterPro" id="IPR029063">
    <property type="entry name" value="SAM-dependent_MTases_sf"/>
</dbReference>
<gene>
    <name evidence="1" type="ORF">EVG20_g5304</name>
</gene>
<dbReference type="Gene3D" id="3.40.50.150">
    <property type="entry name" value="Vaccinia Virus protein VP39"/>
    <property type="match status" value="1"/>
</dbReference>
<evidence type="ECO:0000313" key="2">
    <source>
        <dbReference type="Proteomes" id="UP000298327"/>
    </source>
</evidence>
<dbReference type="CDD" id="cd02440">
    <property type="entry name" value="AdoMet_MTases"/>
    <property type="match status" value="1"/>
</dbReference>
<protein>
    <recommendedName>
        <fullName evidence="3">Methyltransferase domain-containing protein</fullName>
    </recommendedName>
</protein>
<dbReference type="AlphaFoldDB" id="A0A4Y9YUC6"/>
<proteinExistence type="predicted"/>
<dbReference type="Pfam" id="PF13489">
    <property type="entry name" value="Methyltransf_23"/>
    <property type="match status" value="1"/>
</dbReference>
<organism evidence="1 2">
    <name type="scientific">Dentipellis fragilis</name>
    <dbReference type="NCBI Taxonomy" id="205917"/>
    <lineage>
        <taxon>Eukaryota</taxon>
        <taxon>Fungi</taxon>
        <taxon>Dikarya</taxon>
        <taxon>Basidiomycota</taxon>
        <taxon>Agaricomycotina</taxon>
        <taxon>Agaricomycetes</taxon>
        <taxon>Russulales</taxon>
        <taxon>Hericiaceae</taxon>
        <taxon>Dentipellis</taxon>
    </lineage>
</organism>
<accession>A0A4Y9YUC6</accession>
<comment type="caution">
    <text evidence="1">The sequence shown here is derived from an EMBL/GenBank/DDBJ whole genome shotgun (WGS) entry which is preliminary data.</text>
</comment>
<dbReference type="GO" id="GO:0008168">
    <property type="term" value="F:methyltransferase activity"/>
    <property type="evidence" value="ECO:0007669"/>
    <property type="project" value="TreeGrafter"/>
</dbReference>
<dbReference type="OrthoDB" id="506498at2759"/>
<dbReference type="Proteomes" id="UP000298327">
    <property type="component" value="Unassembled WGS sequence"/>
</dbReference>
<dbReference type="STRING" id="205917.A0A4Y9YUC6"/>
<keyword evidence="2" id="KW-1185">Reference proteome</keyword>
<reference evidence="1 2" key="1">
    <citation type="submission" date="2019-02" db="EMBL/GenBank/DDBJ databases">
        <title>Genome sequencing of the rare red list fungi Dentipellis fragilis.</title>
        <authorList>
            <person name="Buettner E."/>
            <person name="Kellner H."/>
        </authorList>
    </citation>
    <scope>NUCLEOTIDE SEQUENCE [LARGE SCALE GENOMIC DNA]</scope>
    <source>
        <strain evidence="1 2">DSM 105465</strain>
    </source>
</reference>
<dbReference type="SUPFAM" id="SSF53335">
    <property type="entry name" value="S-adenosyl-L-methionine-dependent methyltransferases"/>
    <property type="match status" value="1"/>
</dbReference>
<evidence type="ECO:0008006" key="3">
    <source>
        <dbReference type="Google" id="ProtNLM"/>
    </source>
</evidence>
<sequence>MPDSSTYVLAGVDAGKEWERLDTMHNAVDNYLGHKLTPAPSLGHPRKILELGAGSGAWAIQAAKQFPDAEVIAVDISPLPPRPTPVNMKSLQADVAQALPFEPESFDIVHIRYALIHLPHGTAHIPKLGQLVAPGGLLLIDDISLPIITGDAPAVRESFETLAVYMRSKHQDPRIADTLEAKLRESGLFSDVDAFKVSLPLNTPIADPAAQRLSRAFKDSITNVFVGELPAEVRATGFTEELQKAYRDEVDVKEWDGIVEAMWTWSRKL</sequence>
<dbReference type="EMBL" id="SEOQ01000308">
    <property type="protein sequence ID" value="TFY65782.1"/>
    <property type="molecule type" value="Genomic_DNA"/>
</dbReference>
<dbReference type="PANTHER" id="PTHR43591">
    <property type="entry name" value="METHYLTRANSFERASE"/>
    <property type="match status" value="1"/>
</dbReference>